<dbReference type="EMBL" id="BMQO01000004">
    <property type="protein sequence ID" value="GGS24593.1"/>
    <property type="molecule type" value="Genomic_DNA"/>
</dbReference>
<feature type="domain" description="N-acetyltransferase" evidence="1">
    <location>
        <begin position="133"/>
        <end position="285"/>
    </location>
</feature>
<dbReference type="Pfam" id="PF00583">
    <property type="entry name" value="Acetyltransf_1"/>
    <property type="match status" value="1"/>
</dbReference>
<comment type="caution">
    <text evidence="2">The sequence shown here is derived from an EMBL/GenBank/DDBJ whole genome shotgun (WGS) entry which is preliminary data.</text>
</comment>
<dbReference type="Proteomes" id="UP000620633">
    <property type="component" value="Unassembled WGS sequence"/>
</dbReference>
<name>A0ABQ2SEM1_9DEIO</name>
<evidence type="ECO:0000313" key="2">
    <source>
        <dbReference type="EMBL" id="GGS24593.1"/>
    </source>
</evidence>
<organism evidence="2 3">
    <name type="scientific">Deinococcus knuensis</name>
    <dbReference type="NCBI Taxonomy" id="1837380"/>
    <lineage>
        <taxon>Bacteria</taxon>
        <taxon>Thermotogati</taxon>
        <taxon>Deinococcota</taxon>
        <taxon>Deinococci</taxon>
        <taxon>Deinococcales</taxon>
        <taxon>Deinococcaceae</taxon>
        <taxon>Deinococcus</taxon>
    </lineage>
</organism>
<sequence>MTRRPLTARILEGVHRSLAFHTDLALRRNEGSLIRRGDHHTVICSPDNPTFWWGNFLLMPGAPRPGDLPRWEEAFSRAFPDAAHRTFGIDTPHSDALDLSEWQAAGYEVLRDTVLTASHTVPPAPGRAAPRDVQIRPAFSDADWEAAAQLRLAVNAADPHPHEAAGYEVFVRRKLAAYRAVQEGGRGALLAAFDRGGAALSALGIFDAGEAVARYQSVETHPGYRARGLAGMLVHAAAEWARALLGTRTLVIVADPDYHAQALYERLGFRPTETQLSFQKRPPDA</sequence>
<keyword evidence="3" id="KW-1185">Reference proteome</keyword>
<proteinExistence type="predicted"/>
<dbReference type="InterPro" id="IPR016181">
    <property type="entry name" value="Acyl_CoA_acyltransferase"/>
</dbReference>
<reference evidence="3" key="1">
    <citation type="journal article" date="2019" name="Int. J. Syst. Evol. Microbiol.">
        <title>The Global Catalogue of Microorganisms (GCM) 10K type strain sequencing project: providing services to taxonomists for standard genome sequencing and annotation.</title>
        <authorList>
            <consortium name="The Broad Institute Genomics Platform"/>
            <consortium name="The Broad Institute Genome Sequencing Center for Infectious Disease"/>
            <person name="Wu L."/>
            <person name="Ma J."/>
        </authorList>
    </citation>
    <scope>NUCLEOTIDE SEQUENCE [LARGE SCALE GENOMIC DNA]</scope>
    <source>
        <strain evidence="3">JCM 31406</strain>
    </source>
</reference>
<protein>
    <recommendedName>
        <fullName evidence="1">N-acetyltransferase domain-containing protein</fullName>
    </recommendedName>
</protein>
<accession>A0ABQ2SEM1</accession>
<evidence type="ECO:0000313" key="3">
    <source>
        <dbReference type="Proteomes" id="UP000620633"/>
    </source>
</evidence>
<gene>
    <name evidence="2" type="ORF">GCM10008961_15250</name>
</gene>
<dbReference type="InterPro" id="IPR000182">
    <property type="entry name" value="GNAT_dom"/>
</dbReference>
<dbReference type="PROSITE" id="PS51186">
    <property type="entry name" value="GNAT"/>
    <property type="match status" value="1"/>
</dbReference>
<evidence type="ECO:0000259" key="1">
    <source>
        <dbReference type="PROSITE" id="PS51186"/>
    </source>
</evidence>
<dbReference type="Gene3D" id="3.40.630.30">
    <property type="match status" value="1"/>
</dbReference>
<dbReference type="SUPFAM" id="SSF55729">
    <property type="entry name" value="Acyl-CoA N-acyltransferases (Nat)"/>
    <property type="match status" value="1"/>
</dbReference>